<reference evidence="1" key="1">
    <citation type="submission" date="2014-09" db="EMBL/GenBank/DDBJ databases">
        <title>Genome sequence of the luminous mushroom Mycena chlorophos for searching fungal bioluminescence genes.</title>
        <authorList>
            <person name="Tanaka Y."/>
            <person name="Kasuga D."/>
            <person name="Oba Y."/>
            <person name="Hase S."/>
            <person name="Sato K."/>
            <person name="Oba Y."/>
            <person name="Sakakibara Y."/>
        </authorList>
    </citation>
    <scope>NUCLEOTIDE SEQUENCE</scope>
</reference>
<protein>
    <submittedName>
        <fullName evidence="1">Uncharacterized protein</fullName>
    </submittedName>
</protein>
<dbReference type="EMBL" id="DF838839">
    <property type="protein sequence ID" value="GAT43321.1"/>
    <property type="molecule type" value="Genomic_DNA"/>
</dbReference>
<sequence>MHSVSSGHTPHSTERDAQALAFYKNVASVQDGRGRRLRWQARMRQHLPSGRELVLDRRTSIYYEEVG</sequence>
<evidence type="ECO:0000313" key="1">
    <source>
        <dbReference type="EMBL" id="GAT43321.1"/>
    </source>
</evidence>
<accession>A0ABQ0KWR1</accession>
<organism evidence="1 2">
    <name type="scientific">Mycena chlorophos</name>
    <name type="common">Agaric fungus</name>
    <name type="synonym">Agaricus chlorophos</name>
    <dbReference type="NCBI Taxonomy" id="658473"/>
    <lineage>
        <taxon>Eukaryota</taxon>
        <taxon>Fungi</taxon>
        <taxon>Dikarya</taxon>
        <taxon>Basidiomycota</taxon>
        <taxon>Agaricomycotina</taxon>
        <taxon>Agaricomycetes</taxon>
        <taxon>Agaricomycetidae</taxon>
        <taxon>Agaricales</taxon>
        <taxon>Marasmiineae</taxon>
        <taxon>Mycenaceae</taxon>
        <taxon>Mycena</taxon>
    </lineage>
</organism>
<name>A0ABQ0KWR1_MYCCL</name>
<proteinExistence type="predicted"/>
<dbReference type="Proteomes" id="UP000815677">
    <property type="component" value="Unassembled WGS sequence"/>
</dbReference>
<keyword evidence="2" id="KW-1185">Reference proteome</keyword>
<gene>
    <name evidence="1" type="ORF">MCHLO_01008</name>
</gene>
<evidence type="ECO:0000313" key="2">
    <source>
        <dbReference type="Proteomes" id="UP000815677"/>
    </source>
</evidence>